<gene>
    <name evidence="2" type="ORF">COS26_03190</name>
</gene>
<evidence type="ECO:0000256" key="1">
    <source>
        <dbReference type="SAM" id="Phobius"/>
    </source>
</evidence>
<sequence>MKANKYLISIILLFVLGGGIYFLIQNRIINFNETNCVSCNSSQDSAIQEVTPQKIKTVGEETFEEMLGFGAVATMEGPAARYFNWEPKNPCPGLESCYLKKIETKATFINTGDSSVFSSKGAGYIQIASSEEGNCSDPSQAEFKRYLAYSPVMSGGQSWTNYTCGENADLNTCELKKTDGFDDVNKCFSLKLFASSTEDGAANFATHLIYLKYSWAWGATNLNETQ</sequence>
<organism evidence="2 3">
    <name type="scientific">Candidatus Nealsonbacteria bacterium CG02_land_8_20_14_3_00_40_11</name>
    <dbReference type="NCBI Taxonomy" id="1974700"/>
    <lineage>
        <taxon>Bacteria</taxon>
        <taxon>Candidatus Nealsoniibacteriota</taxon>
    </lineage>
</organism>
<feature type="transmembrane region" description="Helical" evidence="1">
    <location>
        <begin position="6"/>
        <end position="24"/>
    </location>
</feature>
<dbReference type="Proteomes" id="UP000230304">
    <property type="component" value="Unassembled WGS sequence"/>
</dbReference>
<keyword evidence="1" id="KW-0812">Transmembrane</keyword>
<dbReference type="EMBL" id="PEUA01000070">
    <property type="protein sequence ID" value="PIV41695.1"/>
    <property type="molecule type" value="Genomic_DNA"/>
</dbReference>
<protein>
    <submittedName>
        <fullName evidence="2">Uncharacterized protein</fullName>
    </submittedName>
</protein>
<dbReference type="AlphaFoldDB" id="A0A2M7D744"/>
<evidence type="ECO:0000313" key="2">
    <source>
        <dbReference type="EMBL" id="PIV41695.1"/>
    </source>
</evidence>
<keyword evidence="1" id="KW-1133">Transmembrane helix</keyword>
<accession>A0A2M7D744</accession>
<evidence type="ECO:0000313" key="3">
    <source>
        <dbReference type="Proteomes" id="UP000230304"/>
    </source>
</evidence>
<name>A0A2M7D744_9BACT</name>
<keyword evidence="1" id="KW-0472">Membrane</keyword>
<reference evidence="3" key="1">
    <citation type="submission" date="2017-09" db="EMBL/GenBank/DDBJ databases">
        <title>Depth-based differentiation of microbial function through sediment-hosted aquifers and enrichment of novel symbionts in the deep terrestrial subsurface.</title>
        <authorList>
            <person name="Probst A.J."/>
            <person name="Ladd B."/>
            <person name="Jarett J.K."/>
            <person name="Geller-Mcgrath D.E."/>
            <person name="Sieber C.M.K."/>
            <person name="Emerson J.B."/>
            <person name="Anantharaman K."/>
            <person name="Thomas B.C."/>
            <person name="Malmstrom R."/>
            <person name="Stieglmeier M."/>
            <person name="Klingl A."/>
            <person name="Woyke T."/>
            <person name="Ryan C.M."/>
            <person name="Banfield J.F."/>
        </authorList>
    </citation>
    <scope>NUCLEOTIDE SEQUENCE [LARGE SCALE GENOMIC DNA]</scope>
</reference>
<proteinExistence type="predicted"/>
<comment type="caution">
    <text evidence="2">The sequence shown here is derived from an EMBL/GenBank/DDBJ whole genome shotgun (WGS) entry which is preliminary data.</text>
</comment>